<name>A0A0F9FI21_9ZZZZ</name>
<sequence length="39" mass="4226">MTHDKDFYLENVHCEGGISGALHFNTAGARNIVGVNCSF</sequence>
<evidence type="ECO:0000313" key="1">
    <source>
        <dbReference type="EMBL" id="KKL85903.1"/>
    </source>
</evidence>
<accession>A0A0F9FI21</accession>
<dbReference type="AlphaFoldDB" id="A0A0F9FI21"/>
<protein>
    <submittedName>
        <fullName evidence="1">Uncharacterized protein</fullName>
    </submittedName>
</protein>
<proteinExistence type="predicted"/>
<gene>
    <name evidence="1" type="ORF">LCGC14_1950060</name>
</gene>
<comment type="caution">
    <text evidence="1">The sequence shown here is derived from an EMBL/GenBank/DDBJ whole genome shotgun (WGS) entry which is preliminary data.</text>
</comment>
<reference evidence="1" key="1">
    <citation type="journal article" date="2015" name="Nature">
        <title>Complex archaea that bridge the gap between prokaryotes and eukaryotes.</title>
        <authorList>
            <person name="Spang A."/>
            <person name="Saw J.H."/>
            <person name="Jorgensen S.L."/>
            <person name="Zaremba-Niedzwiedzka K."/>
            <person name="Martijn J."/>
            <person name="Lind A.E."/>
            <person name="van Eijk R."/>
            <person name="Schleper C."/>
            <person name="Guy L."/>
            <person name="Ettema T.J."/>
        </authorList>
    </citation>
    <scope>NUCLEOTIDE SEQUENCE</scope>
</reference>
<dbReference type="EMBL" id="LAZR01021270">
    <property type="protein sequence ID" value="KKL85903.1"/>
    <property type="molecule type" value="Genomic_DNA"/>
</dbReference>
<organism evidence="1">
    <name type="scientific">marine sediment metagenome</name>
    <dbReference type="NCBI Taxonomy" id="412755"/>
    <lineage>
        <taxon>unclassified sequences</taxon>
        <taxon>metagenomes</taxon>
        <taxon>ecological metagenomes</taxon>
    </lineage>
</organism>